<dbReference type="SUPFAM" id="SSF50978">
    <property type="entry name" value="WD40 repeat-like"/>
    <property type="match status" value="1"/>
</dbReference>
<dbReference type="Proteomes" id="UP000283269">
    <property type="component" value="Unassembled WGS sequence"/>
</dbReference>
<keyword evidence="9" id="KW-1185">Reference proteome</keyword>
<dbReference type="InParanoid" id="A0A409WP91"/>
<dbReference type="PROSITE" id="PS50082">
    <property type="entry name" value="WD_REPEATS_2"/>
    <property type="match status" value="1"/>
</dbReference>
<dbReference type="InterPro" id="IPR001680">
    <property type="entry name" value="WD40_rpt"/>
</dbReference>
<dbReference type="PANTHER" id="PTHR19918:SF8">
    <property type="entry name" value="FI02843P"/>
    <property type="match status" value="1"/>
</dbReference>
<accession>A0A409WP91</accession>
<dbReference type="Gene3D" id="2.130.10.10">
    <property type="entry name" value="YVTN repeat-like/Quinoprotein amine dehydrogenase"/>
    <property type="match status" value="1"/>
</dbReference>
<organism evidence="8 9">
    <name type="scientific">Psilocybe cyanescens</name>
    <dbReference type="NCBI Taxonomy" id="93625"/>
    <lineage>
        <taxon>Eukaryota</taxon>
        <taxon>Fungi</taxon>
        <taxon>Dikarya</taxon>
        <taxon>Basidiomycota</taxon>
        <taxon>Agaricomycotina</taxon>
        <taxon>Agaricomycetes</taxon>
        <taxon>Agaricomycetidae</taxon>
        <taxon>Agaricales</taxon>
        <taxon>Agaricineae</taxon>
        <taxon>Strophariaceae</taxon>
        <taxon>Psilocybe</taxon>
    </lineage>
</organism>
<evidence type="ECO:0000256" key="5">
    <source>
        <dbReference type="ARBA" id="ARBA00023306"/>
    </source>
</evidence>
<evidence type="ECO:0000256" key="1">
    <source>
        <dbReference type="ARBA" id="ARBA00022574"/>
    </source>
</evidence>
<dbReference type="InterPro" id="IPR033010">
    <property type="entry name" value="Cdc20/Fizzy"/>
</dbReference>
<dbReference type="GO" id="GO:0031145">
    <property type="term" value="P:anaphase-promoting complex-dependent catabolic process"/>
    <property type="evidence" value="ECO:0007669"/>
    <property type="project" value="TreeGrafter"/>
</dbReference>
<evidence type="ECO:0000256" key="2">
    <source>
        <dbReference type="ARBA" id="ARBA00022618"/>
    </source>
</evidence>
<keyword evidence="3" id="KW-0677">Repeat</keyword>
<dbReference type="Pfam" id="PF00400">
    <property type="entry name" value="WD40"/>
    <property type="match status" value="1"/>
</dbReference>
<feature type="repeat" description="WD" evidence="6">
    <location>
        <begin position="334"/>
        <end position="366"/>
    </location>
</feature>
<dbReference type="EMBL" id="NHYD01003335">
    <property type="protein sequence ID" value="PPQ80334.1"/>
    <property type="molecule type" value="Genomic_DNA"/>
</dbReference>
<gene>
    <name evidence="8" type="ORF">CVT25_003617</name>
</gene>
<dbReference type="OrthoDB" id="10263272at2759"/>
<dbReference type="PROSITE" id="PS50294">
    <property type="entry name" value="WD_REPEATS_REGION"/>
    <property type="match status" value="1"/>
</dbReference>
<proteinExistence type="predicted"/>
<dbReference type="InterPro" id="IPR015943">
    <property type="entry name" value="WD40/YVTN_repeat-like_dom_sf"/>
</dbReference>
<dbReference type="PANTHER" id="PTHR19918">
    <property type="entry name" value="CELL DIVISION CYCLE 20 CDC20 FIZZY -RELATED"/>
    <property type="match status" value="1"/>
</dbReference>
<feature type="region of interest" description="Disordered" evidence="7">
    <location>
        <begin position="1"/>
        <end position="44"/>
    </location>
</feature>
<dbReference type="GO" id="GO:1905786">
    <property type="term" value="P:positive regulation of anaphase-promoting complex-dependent catabolic process"/>
    <property type="evidence" value="ECO:0007669"/>
    <property type="project" value="TreeGrafter"/>
</dbReference>
<feature type="compositionally biased region" description="Polar residues" evidence="7">
    <location>
        <begin position="27"/>
        <end position="39"/>
    </location>
</feature>
<evidence type="ECO:0000313" key="8">
    <source>
        <dbReference type="EMBL" id="PPQ80334.1"/>
    </source>
</evidence>
<evidence type="ECO:0000313" key="9">
    <source>
        <dbReference type="Proteomes" id="UP000283269"/>
    </source>
</evidence>
<comment type="caution">
    <text evidence="8">The sequence shown here is derived from an EMBL/GenBank/DDBJ whole genome shotgun (WGS) entry which is preliminary data.</text>
</comment>
<evidence type="ECO:0000256" key="7">
    <source>
        <dbReference type="SAM" id="MobiDB-lite"/>
    </source>
</evidence>
<sequence>MDPPAASTFTSASGSVNLGVRKRVDSSPDQALDPNTSANHNKRSRVSSSDLFDLCADFSGDSDIFSALSGGRPRLSAMAIPSSYGRSNSIGFGADRLPSRSSLFETSFEDLSSASIEYTPSLRLDRPLSRHSSFTSSRHGSPFINRELMPLPGSGLEDATMREIRLAASASLLPPPISPFPDTSARHWMRNTRITVDYTSPTPNEVSVRLLGCSVNNFVYFTRGNRVHYKNLNGSANEDIGQLMKLKEAQGNLRALELNAKFQPDIMAIGTTKGCIQLWDVKAKKMTTSWHTTKEISAMAWNGPILTVGSLKGVIRHYDTRLPHSKIKEQSRKFSRHEGEITTLDWSVDGKYLASGDANGHVLCWENGLGPPMQVGEAVQRRSKKILQSGKISSVAWCPWQPKVLATGDARGILRIWNVSENKHSNALPSKLDARSVMTGIHFSPQCKEVLTTQGARIGEPVPINFKNPKPCLENALSVHSFPNFTTVSTFRLSVERAIGYSVLDGTGTKLIYQTPADGKINICDVWSKRKEPPKIKKRGSMLSITSSDSAYSQIR</sequence>
<name>A0A409WP91_PSICY</name>
<dbReference type="GO" id="GO:1990757">
    <property type="term" value="F:ubiquitin ligase activator activity"/>
    <property type="evidence" value="ECO:0007669"/>
    <property type="project" value="TreeGrafter"/>
</dbReference>
<keyword evidence="1 6" id="KW-0853">WD repeat</keyword>
<evidence type="ECO:0000256" key="6">
    <source>
        <dbReference type="PROSITE-ProRule" id="PRU00221"/>
    </source>
</evidence>
<dbReference type="GO" id="GO:0010997">
    <property type="term" value="F:anaphase-promoting complex binding"/>
    <property type="evidence" value="ECO:0007669"/>
    <property type="project" value="InterPro"/>
</dbReference>
<keyword evidence="2" id="KW-0132">Cell division</keyword>
<dbReference type="AlphaFoldDB" id="A0A409WP91"/>
<dbReference type="SMART" id="SM00320">
    <property type="entry name" value="WD40"/>
    <property type="match status" value="4"/>
</dbReference>
<protein>
    <submittedName>
        <fullName evidence="8">Uncharacterized protein</fullName>
    </submittedName>
</protein>
<dbReference type="InterPro" id="IPR036322">
    <property type="entry name" value="WD40_repeat_dom_sf"/>
</dbReference>
<dbReference type="STRING" id="93625.A0A409WP91"/>
<evidence type="ECO:0000256" key="4">
    <source>
        <dbReference type="ARBA" id="ARBA00022776"/>
    </source>
</evidence>
<keyword evidence="5" id="KW-0131">Cell cycle</keyword>
<evidence type="ECO:0000256" key="3">
    <source>
        <dbReference type="ARBA" id="ARBA00022737"/>
    </source>
</evidence>
<dbReference type="GO" id="GO:0005680">
    <property type="term" value="C:anaphase-promoting complex"/>
    <property type="evidence" value="ECO:0007669"/>
    <property type="project" value="TreeGrafter"/>
</dbReference>
<feature type="compositionally biased region" description="Polar residues" evidence="7">
    <location>
        <begin position="7"/>
        <end position="16"/>
    </location>
</feature>
<dbReference type="GO" id="GO:0051301">
    <property type="term" value="P:cell division"/>
    <property type="evidence" value="ECO:0007669"/>
    <property type="project" value="UniProtKB-KW"/>
</dbReference>
<keyword evidence="4" id="KW-0498">Mitosis</keyword>
<reference evidence="8 9" key="1">
    <citation type="journal article" date="2018" name="Evol. Lett.">
        <title>Horizontal gene cluster transfer increased hallucinogenic mushroom diversity.</title>
        <authorList>
            <person name="Reynolds H.T."/>
            <person name="Vijayakumar V."/>
            <person name="Gluck-Thaler E."/>
            <person name="Korotkin H.B."/>
            <person name="Matheny P.B."/>
            <person name="Slot J.C."/>
        </authorList>
    </citation>
    <scope>NUCLEOTIDE SEQUENCE [LARGE SCALE GENOMIC DNA]</scope>
    <source>
        <strain evidence="8 9">2631</strain>
    </source>
</reference>